<sequence>MNRLLSLLSQTVCKTYRKSCLHLGSFDSVVYRGGSDCRQSAKMSTETNASQPKKTLVGVCQLSVGADKDLNFRTAESLIRKASGMGCEVVFLPECFDMICETQKDIMANTEPIDGPLISRYKQLAKETKVWLSLGGLHEKKTHSDDGKAFNAHLMIDNNGSVVSVYRKVHLFNLEIPGVVRLVESEFSTGGDRVVPPVATPAGNIGLGICYDLRFAEFAISLAKSGADILTYPSSFTVPTGSAHWESLLRARAIETQCYVVAAAQTGAHNKKRSSYGHAMVVDPWGAIIGQCSDGIGLCVAQIDLDFLQSVRQKLPVWSDRRPNLYGNIIPAIDLVHKTDSNSEESFAFGPTAVVKASQVFCRTDHSIAFVNHRPVLAGHVLVAPIRDAKRLQDLSRE</sequence>
<dbReference type="FunFam" id="3.60.110.10:FF:000005">
    <property type="entry name" value="nitrilase homolog 1 isoform X1"/>
    <property type="match status" value="1"/>
</dbReference>
<dbReference type="SUPFAM" id="SSF56317">
    <property type="entry name" value="Carbon-nitrogen hydrolase"/>
    <property type="match status" value="1"/>
</dbReference>
<dbReference type="Proteomes" id="UP000728032">
    <property type="component" value="Unassembled WGS sequence"/>
</dbReference>
<dbReference type="PANTHER" id="PTHR23088">
    <property type="entry name" value="NITRILASE-RELATED"/>
    <property type="match status" value="1"/>
</dbReference>
<dbReference type="Gene3D" id="3.30.428.10">
    <property type="entry name" value="HIT-like"/>
    <property type="match status" value="1"/>
</dbReference>
<evidence type="ECO:0000256" key="2">
    <source>
        <dbReference type="PROSITE-ProRule" id="PRU00464"/>
    </source>
</evidence>
<organism evidence="5">
    <name type="scientific">Oppiella nova</name>
    <dbReference type="NCBI Taxonomy" id="334625"/>
    <lineage>
        <taxon>Eukaryota</taxon>
        <taxon>Metazoa</taxon>
        <taxon>Ecdysozoa</taxon>
        <taxon>Arthropoda</taxon>
        <taxon>Chelicerata</taxon>
        <taxon>Arachnida</taxon>
        <taxon>Acari</taxon>
        <taxon>Acariformes</taxon>
        <taxon>Sarcoptiformes</taxon>
        <taxon>Oribatida</taxon>
        <taxon>Brachypylina</taxon>
        <taxon>Oppioidea</taxon>
        <taxon>Oppiidae</taxon>
        <taxon>Oppiella</taxon>
    </lineage>
</organism>
<accession>A0A7R9Q931</accession>
<dbReference type="GO" id="GO:0016811">
    <property type="term" value="F:hydrolase activity, acting on carbon-nitrogen (but not peptide) bonds, in linear amides"/>
    <property type="evidence" value="ECO:0007669"/>
    <property type="project" value="InterPro"/>
</dbReference>
<dbReference type="OrthoDB" id="680339at2759"/>
<dbReference type="PROSITE" id="PS50263">
    <property type="entry name" value="CN_HYDROLASE"/>
    <property type="match status" value="1"/>
</dbReference>
<proteinExistence type="predicted"/>
<reference evidence="5" key="1">
    <citation type="submission" date="2020-11" db="EMBL/GenBank/DDBJ databases">
        <authorList>
            <person name="Tran Van P."/>
        </authorList>
    </citation>
    <scope>NUCLEOTIDE SEQUENCE</scope>
</reference>
<dbReference type="Gene3D" id="3.60.110.10">
    <property type="entry name" value="Carbon-nitrogen hydrolase"/>
    <property type="match status" value="1"/>
</dbReference>
<feature type="non-terminal residue" evidence="5">
    <location>
        <position position="1"/>
    </location>
</feature>
<gene>
    <name evidence="5" type="ORF">ONB1V03_LOCUS642</name>
</gene>
<evidence type="ECO:0000313" key="5">
    <source>
        <dbReference type="EMBL" id="CAD7637150.1"/>
    </source>
</evidence>
<evidence type="ECO:0000256" key="1">
    <source>
        <dbReference type="ARBA" id="ARBA00022801"/>
    </source>
</evidence>
<keyword evidence="6" id="KW-1185">Reference proteome</keyword>
<dbReference type="InterPro" id="IPR003010">
    <property type="entry name" value="C-N_Hydrolase"/>
</dbReference>
<dbReference type="InterPro" id="IPR011146">
    <property type="entry name" value="HIT-like"/>
</dbReference>
<feature type="domain" description="CN hydrolase" evidence="3">
    <location>
        <begin position="55"/>
        <end position="305"/>
    </location>
</feature>
<feature type="domain" description="HIT" evidence="4">
    <location>
        <begin position="346"/>
        <end position="398"/>
    </location>
</feature>
<dbReference type="CDD" id="cd07572">
    <property type="entry name" value="nit"/>
    <property type="match status" value="1"/>
</dbReference>
<evidence type="ECO:0000259" key="4">
    <source>
        <dbReference type="PROSITE" id="PS51084"/>
    </source>
</evidence>
<dbReference type="Pfam" id="PF00795">
    <property type="entry name" value="CN_hydrolase"/>
    <property type="match status" value="1"/>
</dbReference>
<dbReference type="SUPFAM" id="SSF54197">
    <property type="entry name" value="HIT-like"/>
    <property type="match status" value="1"/>
</dbReference>
<dbReference type="EMBL" id="CAJPVJ010000054">
    <property type="protein sequence ID" value="CAG2159773.1"/>
    <property type="molecule type" value="Genomic_DNA"/>
</dbReference>
<evidence type="ECO:0000313" key="6">
    <source>
        <dbReference type="Proteomes" id="UP000728032"/>
    </source>
</evidence>
<evidence type="ECO:0000259" key="3">
    <source>
        <dbReference type="PROSITE" id="PS50263"/>
    </source>
</evidence>
<comment type="caution">
    <text evidence="2">Lacks conserved residue(s) required for the propagation of feature annotation.</text>
</comment>
<dbReference type="EMBL" id="OC914879">
    <property type="protein sequence ID" value="CAD7637150.1"/>
    <property type="molecule type" value="Genomic_DNA"/>
</dbReference>
<dbReference type="Pfam" id="PF01230">
    <property type="entry name" value="HIT"/>
    <property type="match status" value="1"/>
</dbReference>
<name>A0A7R9Q931_9ACAR</name>
<dbReference type="InterPro" id="IPR045254">
    <property type="entry name" value="Nit1/2_C-N_Hydrolase"/>
</dbReference>
<dbReference type="InterPro" id="IPR036526">
    <property type="entry name" value="C-N_Hydrolase_sf"/>
</dbReference>
<dbReference type="InterPro" id="IPR036265">
    <property type="entry name" value="HIT-like_sf"/>
</dbReference>
<keyword evidence="1" id="KW-0378">Hydrolase</keyword>
<protein>
    <submittedName>
        <fullName evidence="5">Uncharacterized protein</fullName>
    </submittedName>
</protein>
<dbReference type="AlphaFoldDB" id="A0A7R9Q931"/>
<dbReference type="PROSITE" id="PS51084">
    <property type="entry name" value="HIT_2"/>
    <property type="match status" value="1"/>
</dbReference>
<dbReference type="PANTHER" id="PTHR23088:SF27">
    <property type="entry name" value="DEAMINATED GLUTATHIONE AMIDASE"/>
    <property type="match status" value="1"/>
</dbReference>